<dbReference type="WBParaSite" id="Hba_08357">
    <property type="protein sequence ID" value="Hba_08357"/>
    <property type="gene ID" value="Hba_08357"/>
</dbReference>
<accession>A0A1I7WT72</accession>
<protein>
    <submittedName>
        <fullName evidence="2">Cyclin N-terminal domain-containing protein</fullName>
    </submittedName>
</protein>
<evidence type="ECO:0000313" key="1">
    <source>
        <dbReference type="Proteomes" id="UP000095283"/>
    </source>
</evidence>
<proteinExistence type="predicted"/>
<organism evidence="1 2">
    <name type="scientific">Heterorhabditis bacteriophora</name>
    <name type="common">Entomopathogenic nematode worm</name>
    <dbReference type="NCBI Taxonomy" id="37862"/>
    <lineage>
        <taxon>Eukaryota</taxon>
        <taxon>Metazoa</taxon>
        <taxon>Ecdysozoa</taxon>
        <taxon>Nematoda</taxon>
        <taxon>Chromadorea</taxon>
        <taxon>Rhabditida</taxon>
        <taxon>Rhabditina</taxon>
        <taxon>Rhabditomorpha</taxon>
        <taxon>Strongyloidea</taxon>
        <taxon>Heterorhabditidae</taxon>
        <taxon>Heterorhabditis</taxon>
    </lineage>
</organism>
<sequence length="245" mass="27163">MSDSKRALKADRERCYTGYQSFGAAFRTQKFSLTLRERREGNITNLEKRSSLQILNESFNNGSGYTSLGKSSLLLRRVPGSTKYKELLKLDKPEPFPKYFAPLSESSSPDSVDFSHISPDNRFLSSLRASHLFSLGYAFIRSRLHSLSPAAVFEAAILVADASLLKNGEADEASIVALLQQRASSIKLPPSMALGIKTVLDCICNAKNVVSNYEATCYNGVIFHEPVHYYLACAALDSNNWAKFE</sequence>
<reference evidence="2" key="1">
    <citation type="submission" date="2016-11" db="UniProtKB">
        <authorList>
            <consortium name="WormBaseParasite"/>
        </authorList>
    </citation>
    <scope>IDENTIFICATION</scope>
</reference>
<name>A0A1I7WT72_HETBA</name>
<dbReference type="AlphaFoldDB" id="A0A1I7WT72"/>
<dbReference type="Proteomes" id="UP000095283">
    <property type="component" value="Unplaced"/>
</dbReference>
<keyword evidence="1" id="KW-1185">Reference proteome</keyword>
<evidence type="ECO:0000313" key="2">
    <source>
        <dbReference type="WBParaSite" id="Hba_08357"/>
    </source>
</evidence>